<feature type="region of interest" description="Disordered" evidence="1">
    <location>
        <begin position="213"/>
        <end position="242"/>
    </location>
</feature>
<feature type="region of interest" description="Disordered" evidence="1">
    <location>
        <begin position="110"/>
        <end position="151"/>
    </location>
</feature>
<dbReference type="EMBL" id="KL197761">
    <property type="protein sequence ID" value="KDQ50380.1"/>
    <property type="molecule type" value="Genomic_DNA"/>
</dbReference>
<dbReference type="HOGENOM" id="CLU_976812_0_0_1"/>
<keyword evidence="3" id="KW-1185">Reference proteome</keyword>
<name>A0A067P982_9AGAM</name>
<proteinExistence type="predicted"/>
<dbReference type="OrthoDB" id="2686745at2759"/>
<gene>
    <name evidence="2" type="ORF">JAAARDRAFT_81947</name>
</gene>
<sequence>MVIVFPAEHIEPRSFRKPLSAEIQTLEQLKRHLGVTMIELNTWREIIHSLASEHMDVNMTFTEQDPTVVKAFKAQILEHIPELEDFDEAWPINVIIKTWFHEKRRRPRFARRLPSTKKHRGTDNSTDNEKPRSVVVKQEDLAQPMTLRKRHVHPNRAYVDLSACSRPASGSLAKSAFTSSSLLASSSSASASSSSSSAPAPSYSASASRASHSSYAVGGTRQGSGSNPQLPSNNPPSDPTRAVKDWLAFHGIEALYPQFAEAGIKNSAKLGFSISWSTERRRKLFNRIMGMKEITFYQEAQLKVALGL</sequence>
<protein>
    <submittedName>
        <fullName evidence="2">Uncharacterized protein</fullName>
    </submittedName>
</protein>
<dbReference type="AlphaFoldDB" id="A0A067P982"/>
<evidence type="ECO:0000313" key="3">
    <source>
        <dbReference type="Proteomes" id="UP000027265"/>
    </source>
</evidence>
<dbReference type="Proteomes" id="UP000027265">
    <property type="component" value="Unassembled WGS sequence"/>
</dbReference>
<dbReference type="InParanoid" id="A0A067P982"/>
<reference evidence="3" key="1">
    <citation type="journal article" date="2014" name="Proc. Natl. Acad. Sci. U.S.A.">
        <title>Extensive sampling of basidiomycete genomes demonstrates inadequacy of the white-rot/brown-rot paradigm for wood decay fungi.</title>
        <authorList>
            <person name="Riley R."/>
            <person name="Salamov A.A."/>
            <person name="Brown D.W."/>
            <person name="Nagy L.G."/>
            <person name="Floudas D."/>
            <person name="Held B.W."/>
            <person name="Levasseur A."/>
            <person name="Lombard V."/>
            <person name="Morin E."/>
            <person name="Otillar R."/>
            <person name="Lindquist E.A."/>
            <person name="Sun H."/>
            <person name="LaButti K.M."/>
            <person name="Schmutz J."/>
            <person name="Jabbour D."/>
            <person name="Luo H."/>
            <person name="Baker S.E."/>
            <person name="Pisabarro A.G."/>
            <person name="Walton J.D."/>
            <person name="Blanchette R.A."/>
            <person name="Henrissat B."/>
            <person name="Martin F."/>
            <person name="Cullen D."/>
            <person name="Hibbett D.S."/>
            <person name="Grigoriev I.V."/>
        </authorList>
    </citation>
    <scope>NUCLEOTIDE SEQUENCE [LARGE SCALE GENOMIC DNA]</scope>
    <source>
        <strain evidence="3">MUCL 33604</strain>
    </source>
</reference>
<evidence type="ECO:0000256" key="1">
    <source>
        <dbReference type="SAM" id="MobiDB-lite"/>
    </source>
</evidence>
<feature type="compositionally biased region" description="Basic and acidic residues" evidence="1">
    <location>
        <begin position="127"/>
        <end position="140"/>
    </location>
</feature>
<feature type="compositionally biased region" description="Basic residues" evidence="1">
    <location>
        <begin position="110"/>
        <end position="120"/>
    </location>
</feature>
<evidence type="ECO:0000313" key="2">
    <source>
        <dbReference type="EMBL" id="KDQ50380.1"/>
    </source>
</evidence>
<accession>A0A067P982</accession>
<organism evidence="2 3">
    <name type="scientific">Jaapia argillacea MUCL 33604</name>
    <dbReference type="NCBI Taxonomy" id="933084"/>
    <lineage>
        <taxon>Eukaryota</taxon>
        <taxon>Fungi</taxon>
        <taxon>Dikarya</taxon>
        <taxon>Basidiomycota</taxon>
        <taxon>Agaricomycotina</taxon>
        <taxon>Agaricomycetes</taxon>
        <taxon>Agaricomycetidae</taxon>
        <taxon>Jaapiales</taxon>
        <taxon>Jaapiaceae</taxon>
        <taxon>Jaapia</taxon>
    </lineage>
</organism>